<feature type="domain" description="HTH LytTR-type" evidence="1">
    <location>
        <begin position="124"/>
        <end position="220"/>
    </location>
</feature>
<dbReference type="PANTHER" id="PTHR37299:SF4">
    <property type="entry name" value="TRANSCRIPTIONAL REGULATOR"/>
    <property type="match status" value="1"/>
</dbReference>
<dbReference type="Gene3D" id="2.40.50.40">
    <property type="match status" value="1"/>
</dbReference>
<evidence type="ECO:0000313" key="3">
    <source>
        <dbReference type="Proteomes" id="UP001164761"/>
    </source>
</evidence>
<protein>
    <submittedName>
        <fullName evidence="2">LytTR family transcriptional regulator</fullName>
    </submittedName>
</protein>
<gene>
    <name evidence="2" type="ORF">NZD89_23340</name>
</gene>
<keyword evidence="3" id="KW-1185">Reference proteome</keyword>
<dbReference type="Gene3D" id="2.20.25.10">
    <property type="match status" value="1"/>
</dbReference>
<reference evidence="2" key="1">
    <citation type="submission" date="2022-08" db="EMBL/GenBank/DDBJ databases">
        <title>Alicyclobacillus fastidiosus DSM 17978, complete genome.</title>
        <authorList>
            <person name="Wang Q."/>
            <person name="Cai R."/>
            <person name="Wang Z."/>
        </authorList>
    </citation>
    <scope>NUCLEOTIDE SEQUENCE</scope>
    <source>
        <strain evidence="2">DSM 17978</strain>
    </source>
</reference>
<dbReference type="SMART" id="SM00850">
    <property type="entry name" value="LytTR"/>
    <property type="match status" value="1"/>
</dbReference>
<dbReference type="InterPro" id="IPR046947">
    <property type="entry name" value="LytR-like"/>
</dbReference>
<dbReference type="EMBL" id="CP104067">
    <property type="protein sequence ID" value="WAH41166.1"/>
    <property type="molecule type" value="Genomic_DNA"/>
</dbReference>
<sequence>MTDLSIFTQLPQVLTDWIPDAASIAIADRERYMLYRPGTHDLHIEPGDLVPKGSIADQVFRQQERVESDVDSSLFGVSYHGLGYPLRTQAGVESALTVILPPGQLMQVQPLRFVMGQAGAMWRPVPLPDIAYFESYQKKTWVHTNDGSLTTDHTLHSLEQRLPSYCFIRIHRAYIVNISWIDFIQRDDRSSLVVTLKDESRTRLTVSQTYARQVRQSLGF</sequence>
<evidence type="ECO:0000313" key="2">
    <source>
        <dbReference type="EMBL" id="WAH41166.1"/>
    </source>
</evidence>
<organism evidence="2 3">
    <name type="scientific">Alicyclobacillus fastidiosus</name>
    <dbReference type="NCBI Taxonomy" id="392011"/>
    <lineage>
        <taxon>Bacteria</taxon>
        <taxon>Bacillati</taxon>
        <taxon>Bacillota</taxon>
        <taxon>Bacilli</taxon>
        <taxon>Bacillales</taxon>
        <taxon>Alicyclobacillaceae</taxon>
        <taxon>Alicyclobacillus</taxon>
    </lineage>
</organism>
<dbReference type="Proteomes" id="UP001164761">
    <property type="component" value="Chromosome"/>
</dbReference>
<dbReference type="PROSITE" id="PS50930">
    <property type="entry name" value="HTH_LYTTR"/>
    <property type="match status" value="1"/>
</dbReference>
<evidence type="ECO:0000259" key="1">
    <source>
        <dbReference type="PROSITE" id="PS50930"/>
    </source>
</evidence>
<dbReference type="Pfam" id="PF04397">
    <property type="entry name" value="LytTR"/>
    <property type="match status" value="1"/>
</dbReference>
<dbReference type="RefSeq" id="WP_268005075.1">
    <property type="nucleotide sequence ID" value="NZ_BSUT01000001.1"/>
</dbReference>
<dbReference type="InterPro" id="IPR007492">
    <property type="entry name" value="LytTR_DNA-bd_dom"/>
</dbReference>
<name>A0ABY6ZG28_9BACL</name>
<accession>A0ABY6ZG28</accession>
<dbReference type="PANTHER" id="PTHR37299">
    <property type="entry name" value="TRANSCRIPTIONAL REGULATOR-RELATED"/>
    <property type="match status" value="1"/>
</dbReference>
<proteinExistence type="predicted"/>